<dbReference type="Proteomes" id="UP000321525">
    <property type="component" value="Unassembled WGS sequence"/>
</dbReference>
<reference evidence="2 4" key="1">
    <citation type="submission" date="2019-07" db="EMBL/GenBank/DDBJ databases">
        <title>Genomes of sea-ice associated Colwellia species.</title>
        <authorList>
            <person name="Bowman J.P."/>
        </authorList>
    </citation>
    <scope>NUCLEOTIDE SEQUENCE [LARGE SCALE GENOMIC DNA]</scope>
    <source>
        <strain evidence="1 3">ACAM 607</strain>
        <strain evidence="2 4">IC036</strain>
    </source>
</reference>
<accession>A0A5C6QPR5</accession>
<keyword evidence="3" id="KW-1185">Reference proteome</keyword>
<dbReference type="PANTHER" id="PTHR48100">
    <property type="entry name" value="BROAD-SPECIFICITY PHOSPHATASE YOR283W-RELATED"/>
    <property type="match status" value="1"/>
</dbReference>
<gene>
    <name evidence="2" type="primary">sixA</name>
    <name evidence="1" type="ORF">ESZ26_04155</name>
    <name evidence="2" type="ORF">ESZ27_03410</name>
</gene>
<sequence length="157" mass="17399">MRIFVMRHGQAQSIAPSDLSRELTSDGQDEAEIMAKKLVDQKQHFDAIFVSPYVRAQQTAKIVKNILSTATTLTTLEFITPEDSAKQMHNYIDVAFIDNPQANVLIVSHMPLVCYLVEEFTCGQHAPLFETASIAVIDYDISAAKGQLISHTAPTSF</sequence>
<dbReference type="InterPro" id="IPR050275">
    <property type="entry name" value="PGM_Phosphatase"/>
</dbReference>
<dbReference type="InterPro" id="IPR029033">
    <property type="entry name" value="His_PPase_superfam"/>
</dbReference>
<name>A0A5C6QPR5_9GAMM</name>
<evidence type="ECO:0000313" key="3">
    <source>
        <dbReference type="Proteomes" id="UP000321525"/>
    </source>
</evidence>
<dbReference type="GO" id="GO:0070297">
    <property type="term" value="P:regulation of phosphorelay signal transduction system"/>
    <property type="evidence" value="ECO:0007669"/>
    <property type="project" value="TreeGrafter"/>
</dbReference>
<evidence type="ECO:0000313" key="1">
    <source>
        <dbReference type="EMBL" id="TWX62170.1"/>
    </source>
</evidence>
<dbReference type="EMBL" id="VOLQ01000004">
    <property type="protein sequence ID" value="TWX70572.1"/>
    <property type="molecule type" value="Genomic_DNA"/>
</dbReference>
<dbReference type="GO" id="GO:0101006">
    <property type="term" value="F:protein histidine phosphatase activity"/>
    <property type="evidence" value="ECO:0007669"/>
    <property type="project" value="InterPro"/>
</dbReference>
<comment type="caution">
    <text evidence="2">The sequence shown here is derived from an EMBL/GenBank/DDBJ whole genome shotgun (WGS) entry which is preliminary data.</text>
</comment>
<evidence type="ECO:0000313" key="2">
    <source>
        <dbReference type="EMBL" id="TWX70572.1"/>
    </source>
</evidence>
<dbReference type="PANTHER" id="PTHR48100:SF15">
    <property type="entry name" value="SEDOHEPTULOSE 1,7-BISPHOSPHATASE"/>
    <property type="match status" value="1"/>
</dbReference>
<organism evidence="2 4">
    <name type="scientific">Colwellia hornerae</name>
    <dbReference type="NCBI Taxonomy" id="89402"/>
    <lineage>
        <taxon>Bacteria</taxon>
        <taxon>Pseudomonadati</taxon>
        <taxon>Pseudomonadota</taxon>
        <taxon>Gammaproteobacteria</taxon>
        <taxon>Alteromonadales</taxon>
        <taxon>Colwelliaceae</taxon>
        <taxon>Colwellia</taxon>
    </lineage>
</organism>
<dbReference type="AlphaFoldDB" id="A0A5C6QPR5"/>
<protein>
    <submittedName>
        <fullName evidence="2">Phosphohistidine phosphatase SixA</fullName>
    </submittedName>
</protein>
<dbReference type="GO" id="GO:0005737">
    <property type="term" value="C:cytoplasm"/>
    <property type="evidence" value="ECO:0007669"/>
    <property type="project" value="InterPro"/>
</dbReference>
<dbReference type="OrthoDB" id="92610at2"/>
<dbReference type="CDD" id="cd07067">
    <property type="entry name" value="HP_PGM_like"/>
    <property type="match status" value="1"/>
</dbReference>
<proteinExistence type="predicted"/>
<dbReference type="EMBL" id="VOLR01000004">
    <property type="protein sequence ID" value="TWX62170.1"/>
    <property type="molecule type" value="Genomic_DNA"/>
</dbReference>
<dbReference type="Pfam" id="PF00300">
    <property type="entry name" value="His_Phos_1"/>
    <property type="match status" value="1"/>
</dbReference>
<dbReference type="Proteomes" id="UP000321917">
    <property type="component" value="Unassembled WGS sequence"/>
</dbReference>
<evidence type="ECO:0000313" key="4">
    <source>
        <dbReference type="Proteomes" id="UP000321917"/>
    </source>
</evidence>
<dbReference type="NCBIfam" id="TIGR00249">
    <property type="entry name" value="sixA"/>
    <property type="match status" value="1"/>
</dbReference>
<dbReference type="SMART" id="SM00855">
    <property type="entry name" value="PGAM"/>
    <property type="match status" value="1"/>
</dbReference>
<dbReference type="RefSeq" id="WP_146798290.1">
    <property type="nucleotide sequence ID" value="NZ_VOLP01000005.1"/>
</dbReference>
<dbReference type="InterPro" id="IPR004449">
    <property type="entry name" value="SixA"/>
</dbReference>
<dbReference type="Gene3D" id="3.40.50.1240">
    <property type="entry name" value="Phosphoglycerate mutase-like"/>
    <property type="match status" value="1"/>
</dbReference>
<dbReference type="InterPro" id="IPR013078">
    <property type="entry name" value="His_Pase_superF_clade-1"/>
</dbReference>
<dbReference type="SUPFAM" id="SSF53254">
    <property type="entry name" value="Phosphoglycerate mutase-like"/>
    <property type="match status" value="1"/>
</dbReference>